<proteinExistence type="predicted"/>
<organism evidence="1 2">
    <name type="scientific">Mesorhabditis spiculigera</name>
    <dbReference type="NCBI Taxonomy" id="96644"/>
    <lineage>
        <taxon>Eukaryota</taxon>
        <taxon>Metazoa</taxon>
        <taxon>Ecdysozoa</taxon>
        <taxon>Nematoda</taxon>
        <taxon>Chromadorea</taxon>
        <taxon>Rhabditida</taxon>
        <taxon>Rhabditina</taxon>
        <taxon>Rhabditomorpha</taxon>
        <taxon>Rhabditoidea</taxon>
        <taxon>Rhabditidae</taxon>
        <taxon>Mesorhabditinae</taxon>
        <taxon>Mesorhabditis</taxon>
    </lineage>
</organism>
<dbReference type="AlphaFoldDB" id="A0AA36FYL9"/>
<feature type="non-terminal residue" evidence="1">
    <location>
        <position position="99"/>
    </location>
</feature>
<sequence>MAAQPNAPAAAQPVPQIVRFNRHDPDDVAEQVAKVLEVYPRLDQERIAEAVREGHPGEVVVEMILEGRLVIERRVSDRIHDISQRLLEYQDSSDESSDE</sequence>
<keyword evidence="2" id="KW-1185">Reference proteome</keyword>
<dbReference type="EMBL" id="CATQJA010002612">
    <property type="protein sequence ID" value="CAJ0573058.1"/>
    <property type="molecule type" value="Genomic_DNA"/>
</dbReference>
<comment type="caution">
    <text evidence="1">The sequence shown here is derived from an EMBL/GenBank/DDBJ whole genome shotgun (WGS) entry which is preliminary data.</text>
</comment>
<dbReference type="Proteomes" id="UP001177023">
    <property type="component" value="Unassembled WGS sequence"/>
</dbReference>
<evidence type="ECO:0000313" key="2">
    <source>
        <dbReference type="Proteomes" id="UP001177023"/>
    </source>
</evidence>
<reference evidence="1" key="1">
    <citation type="submission" date="2023-06" db="EMBL/GenBank/DDBJ databases">
        <authorList>
            <person name="Delattre M."/>
        </authorList>
    </citation>
    <scope>NUCLEOTIDE SEQUENCE</scope>
    <source>
        <strain evidence="1">AF72</strain>
    </source>
</reference>
<name>A0AA36FYL9_9BILA</name>
<accession>A0AA36FYL9</accession>
<evidence type="ECO:0000313" key="1">
    <source>
        <dbReference type="EMBL" id="CAJ0573058.1"/>
    </source>
</evidence>
<gene>
    <name evidence="1" type="ORF">MSPICULIGERA_LOCUS11427</name>
</gene>
<protein>
    <submittedName>
        <fullName evidence="1">Uncharacterized protein</fullName>
    </submittedName>
</protein>